<keyword evidence="4" id="KW-1185">Reference proteome</keyword>
<gene>
    <name evidence="3" type="ORF">AWB68_02276</name>
</gene>
<dbReference type="Pfam" id="PF00903">
    <property type="entry name" value="Glyoxalase"/>
    <property type="match status" value="1"/>
</dbReference>
<dbReference type="InterPro" id="IPR004360">
    <property type="entry name" value="Glyas_Fos-R_dOase_dom"/>
</dbReference>
<dbReference type="Proteomes" id="UP000054770">
    <property type="component" value="Unassembled WGS sequence"/>
</dbReference>
<dbReference type="GO" id="GO:0051213">
    <property type="term" value="F:dioxygenase activity"/>
    <property type="evidence" value="ECO:0007669"/>
    <property type="project" value="UniProtKB-KW"/>
</dbReference>
<dbReference type="InterPro" id="IPR029068">
    <property type="entry name" value="Glyas_Bleomycin-R_OHBP_Dase"/>
</dbReference>
<dbReference type="PANTHER" id="PTHR43048">
    <property type="entry name" value="METHYLMALONYL-COA EPIMERASE"/>
    <property type="match status" value="1"/>
</dbReference>
<dbReference type="Gene3D" id="3.10.180.10">
    <property type="entry name" value="2,3-Dihydroxybiphenyl 1,2-Dioxygenase, domain 1"/>
    <property type="match status" value="1"/>
</dbReference>
<dbReference type="GO" id="GO:0046491">
    <property type="term" value="P:L-methylmalonyl-CoA metabolic process"/>
    <property type="evidence" value="ECO:0007669"/>
    <property type="project" value="TreeGrafter"/>
</dbReference>
<sequence>MSRIVHLAVKVDDLEEATRFYTEVFGFTEVKTGRNRQHISRHMTDGHIDFTLMKYDSEDAHEAQLAGAGPRLHHWGVTVDDQDAAAERIKQYGGEILSAEGEGALKFRAPDGTIAEVVKPGRYNEK</sequence>
<keyword evidence="1" id="KW-0479">Metal-binding</keyword>
<evidence type="ECO:0000313" key="3">
    <source>
        <dbReference type="EMBL" id="SAL47155.1"/>
    </source>
</evidence>
<reference evidence="3" key="1">
    <citation type="submission" date="2016-01" db="EMBL/GenBank/DDBJ databases">
        <authorList>
            <person name="Peeters C."/>
        </authorList>
    </citation>
    <scope>NUCLEOTIDE SEQUENCE [LARGE SCALE GENOMIC DNA]</scope>
    <source>
        <strain evidence="3">LMG 22940</strain>
    </source>
</reference>
<dbReference type="InterPro" id="IPR037523">
    <property type="entry name" value="VOC_core"/>
</dbReference>
<dbReference type="GO" id="GO:0004493">
    <property type="term" value="F:methylmalonyl-CoA epimerase activity"/>
    <property type="evidence" value="ECO:0007669"/>
    <property type="project" value="TreeGrafter"/>
</dbReference>
<dbReference type="GO" id="GO:0046872">
    <property type="term" value="F:metal ion binding"/>
    <property type="evidence" value="ECO:0007669"/>
    <property type="project" value="UniProtKB-KW"/>
</dbReference>
<dbReference type="RefSeq" id="WP_087644442.1">
    <property type="nucleotide sequence ID" value="NZ_FCON02000019.1"/>
</dbReference>
<dbReference type="SUPFAM" id="SSF54593">
    <property type="entry name" value="Glyoxalase/Bleomycin resistance protein/Dihydroxybiphenyl dioxygenase"/>
    <property type="match status" value="1"/>
</dbReference>
<dbReference type="PROSITE" id="PS51819">
    <property type="entry name" value="VOC"/>
    <property type="match status" value="1"/>
</dbReference>
<protein>
    <submittedName>
        <fullName evidence="3">Glyoxalase/bleomycin resistance protein/dioxygenase</fullName>
    </submittedName>
</protein>
<accession>A0A158HS04</accession>
<dbReference type="AlphaFoldDB" id="A0A158HS04"/>
<evidence type="ECO:0000256" key="1">
    <source>
        <dbReference type="ARBA" id="ARBA00022723"/>
    </source>
</evidence>
<comment type="caution">
    <text evidence="3">The sequence shown here is derived from an EMBL/GenBank/DDBJ whole genome shotgun (WGS) entry which is preliminary data.</text>
</comment>
<dbReference type="OrthoDB" id="115162at2"/>
<dbReference type="EMBL" id="FCON02000019">
    <property type="protein sequence ID" value="SAL47155.1"/>
    <property type="molecule type" value="Genomic_DNA"/>
</dbReference>
<dbReference type="InterPro" id="IPR051785">
    <property type="entry name" value="MMCE/EMCE_epimerase"/>
</dbReference>
<organism evidence="3 4">
    <name type="scientific">Caballeronia choica</name>
    <dbReference type="NCBI Taxonomy" id="326476"/>
    <lineage>
        <taxon>Bacteria</taxon>
        <taxon>Pseudomonadati</taxon>
        <taxon>Pseudomonadota</taxon>
        <taxon>Betaproteobacteria</taxon>
        <taxon>Burkholderiales</taxon>
        <taxon>Burkholderiaceae</taxon>
        <taxon>Caballeronia</taxon>
    </lineage>
</organism>
<proteinExistence type="predicted"/>
<dbReference type="PANTHER" id="PTHR43048:SF6">
    <property type="entry name" value="BLR8189 PROTEIN"/>
    <property type="match status" value="1"/>
</dbReference>
<name>A0A158HS04_9BURK</name>
<evidence type="ECO:0000313" key="4">
    <source>
        <dbReference type="Proteomes" id="UP000054770"/>
    </source>
</evidence>
<evidence type="ECO:0000259" key="2">
    <source>
        <dbReference type="PROSITE" id="PS51819"/>
    </source>
</evidence>
<dbReference type="CDD" id="cd06587">
    <property type="entry name" value="VOC"/>
    <property type="match status" value="1"/>
</dbReference>
<feature type="domain" description="VOC" evidence="2">
    <location>
        <begin position="3"/>
        <end position="126"/>
    </location>
</feature>